<proteinExistence type="predicted"/>
<evidence type="ECO:0000313" key="4">
    <source>
        <dbReference type="Proteomes" id="UP000617402"/>
    </source>
</evidence>
<dbReference type="InterPro" id="IPR008207">
    <property type="entry name" value="Sig_transdc_His_kin_Hpt_dom"/>
</dbReference>
<evidence type="ECO:0000256" key="1">
    <source>
        <dbReference type="PROSITE-ProRule" id="PRU00110"/>
    </source>
</evidence>
<reference evidence="3 4" key="1">
    <citation type="submission" date="2020-07" db="EMBL/GenBank/DDBJ databases">
        <title>Draft whole-genome sequence of Heliobacterium chlorum DSM 3682, type strain.</title>
        <authorList>
            <person name="Kyndt J.A."/>
            <person name="Meyer T.E."/>
            <person name="Imhoff J.F."/>
        </authorList>
    </citation>
    <scope>NUCLEOTIDE SEQUENCE [LARGE SCALE GENOMIC DNA]</scope>
    <source>
        <strain evidence="3 4">DSM 3682</strain>
    </source>
</reference>
<sequence length="130" mass="14378">MGYKENSISLNLKFMGDIVEDLELADAVSLLEQLVSIFLRETPKKLDAVREAIAQEDAKGLRASAHSLKSSSAMLGADTVSELSWKLESMGQSGELARAREVLGSLEKECELVYQQLCTLRTEQFSVLLR</sequence>
<keyword evidence="1" id="KW-0597">Phosphoprotein</keyword>
<evidence type="ECO:0000313" key="3">
    <source>
        <dbReference type="EMBL" id="MBC9786080.1"/>
    </source>
</evidence>
<dbReference type="CDD" id="cd00088">
    <property type="entry name" value="HPT"/>
    <property type="match status" value="1"/>
</dbReference>
<gene>
    <name evidence="3" type="ORF">H1S01_16545</name>
</gene>
<dbReference type="Proteomes" id="UP000617402">
    <property type="component" value="Unassembled WGS sequence"/>
</dbReference>
<dbReference type="Gene3D" id="1.20.120.160">
    <property type="entry name" value="HPT domain"/>
    <property type="match status" value="1"/>
</dbReference>
<dbReference type="EMBL" id="JACVHF010000025">
    <property type="protein sequence ID" value="MBC9786080.1"/>
    <property type="molecule type" value="Genomic_DNA"/>
</dbReference>
<dbReference type="SMART" id="SM00073">
    <property type="entry name" value="HPT"/>
    <property type="match status" value="1"/>
</dbReference>
<name>A0ABR7T5M3_HELCL</name>
<feature type="modified residue" description="Phosphohistidine" evidence="1">
    <location>
        <position position="66"/>
    </location>
</feature>
<dbReference type="RefSeq" id="WP_188041508.1">
    <property type="nucleotide sequence ID" value="NZ_JACVHF010000025.1"/>
</dbReference>
<comment type="caution">
    <text evidence="3">The sequence shown here is derived from an EMBL/GenBank/DDBJ whole genome shotgun (WGS) entry which is preliminary data.</text>
</comment>
<protein>
    <submittedName>
        <fullName evidence="3">Hpt domain-containing protein</fullName>
    </submittedName>
</protein>
<dbReference type="SUPFAM" id="SSF47226">
    <property type="entry name" value="Histidine-containing phosphotransfer domain, HPT domain"/>
    <property type="match status" value="1"/>
</dbReference>
<dbReference type="InterPro" id="IPR036641">
    <property type="entry name" value="HPT_dom_sf"/>
</dbReference>
<organism evidence="3 4">
    <name type="scientific">Heliobacterium chlorum</name>
    <dbReference type="NCBI Taxonomy" id="2698"/>
    <lineage>
        <taxon>Bacteria</taxon>
        <taxon>Bacillati</taxon>
        <taxon>Bacillota</taxon>
        <taxon>Clostridia</taxon>
        <taxon>Eubacteriales</taxon>
        <taxon>Heliobacteriaceae</taxon>
        <taxon>Heliobacterium</taxon>
    </lineage>
</organism>
<feature type="domain" description="HPt" evidence="2">
    <location>
        <begin position="27"/>
        <end position="120"/>
    </location>
</feature>
<evidence type="ECO:0000259" key="2">
    <source>
        <dbReference type="PROSITE" id="PS50894"/>
    </source>
</evidence>
<dbReference type="Pfam" id="PF01627">
    <property type="entry name" value="Hpt"/>
    <property type="match status" value="1"/>
</dbReference>
<dbReference type="PROSITE" id="PS50894">
    <property type="entry name" value="HPT"/>
    <property type="match status" value="1"/>
</dbReference>
<keyword evidence="4" id="KW-1185">Reference proteome</keyword>
<accession>A0ABR7T5M3</accession>